<dbReference type="Proteomes" id="UP000023152">
    <property type="component" value="Unassembled WGS sequence"/>
</dbReference>
<gene>
    <name evidence="2" type="ORF">RFI_29604</name>
</gene>
<protein>
    <submittedName>
        <fullName evidence="2">Uncharacterized protein</fullName>
    </submittedName>
</protein>
<dbReference type="AlphaFoldDB" id="X6M2I0"/>
<feature type="compositionally biased region" description="Polar residues" evidence="1">
    <location>
        <begin position="246"/>
        <end position="255"/>
    </location>
</feature>
<feature type="compositionally biased region" description="Polar residues" evidence="1">
    <location>
        <begin position="228"/>
        <end position="238"/>
    </location>
</feature>
<proteinExistence type="predicted"/>
<sequence>ARSNSGETNNTNQLVKFFFRDITQDYDNNNSNTATLLQRFLRSDVDRPIETKTTVVKTTPLSSSSQFNIAENRPVAKYPIKILDLDNEPVSTTTQLYVVNERQTFKTDSIAIKGTASLPATGRTLQIHEHSNAEKAIPVKADTIQLHQILGTDKTRVIEMMPPEPPPIQLPNQPVQPPEHIASTETTIPPPPSQNHSTSENADVPVLEPNKQSTASNEPDDSQEFRDQNLSSNTQDDNASSDDTLDYNNKIAQQQEDLRAQR</sequence>
<organism evidence="2 3">
    <name type="scientific">Reticulomyxa filosa</name>
    <dbReference type="NCBI Taxonomy" id="46433"/>
    <lineage>
        <taxon>Eukaryota</taxon>
        <taxon>Sar</taxon>
        <taxon>Rhizaria</taxon>
        <taxon>Retaria</taxon>
        <taxon>Foraminifera</taxon>
        <taxon>Monothalamids</taxon>
        <taxon>Reticulomyxidae</taxon>
        <taxon>Reticulomyxa</taxon>
    </lineage>
</organism>
<reference evidence="2 3" key="1">
    <citation type="journal article" date="2013" name="Curr. Biol.">
        <title>The Genome of the Foraminiferan Reticulomyxa filosa.</title>
        <authorList>
            <person name="Glockner G."/>
            <person name="Hulsmann N."/>
            <person name="Schleicher M."/>
            <person name="Noegel A.A."/>
            <person name="Eichinger L."/>
            <person name="Gallinger C."/>
            <person name="Pawlowski J."/>
            <person name="Sierra R."/>
            <person name="Euteneuer U."/>
            <person name="Pillet L."/>
            <person name="Moustafa A."/>
            <person name="Platzer M."/>
            <person name="Groth M."/>
            <person name="Szafranski K."/>
            <person name="Schliwa M."/>
        </authorList>
    </citation>
    <scope>NUCLEOTIDE SEQUENCE [LARGE SCALE GENOMIC DNA]</scope>
</reference>
<comment type="caution">
    <text evidence="2">The sequence shown here is derived from an EMBL/GenBank/DDBJ whole genome shotgun (WGS) entry which is preliminary data.</text>
</comment>
<feature type="compositionally biased region" description="Pro residues" evidence="1">
    <location>
        <begin position="162"/>
        <end position="177"/>
    </location>
</feature>
<feature type="non-terminal residue" evidence="2">
    <location>
        <position position="1"/>
    </location>
</feature>
<evidence type="ECO:0000256" key="1">
    <source>
        <dbReference type="SAM" id="MobiDB-lite"/>
    </source>
</evidence>
<feature type="region of interest" description="Disordered" evidence="1">
    <location>
        <begin position="158"/>
        <end position="262"/>
    </location>
</feature>
<accession>X6M2I0</accession>
<evidence type="ECO:0000313" key="3">
    <source>
        <dbReference type="Proteomes" id="UP000023152"/>
    </source>
</evidence>
<name>X6M2I0_RETFI</name>
<keyword evidence="3" id="KW-1185">Reference proteome</keyword>
<dbReference type="EMBL" id="ASPP01025738">
    <property type="protein sequence ID" value="ETO07786.1"/>
    <property type="molecule type" value="Genomic_DNA"/>
</dbReference>
<evidence type="ECO:0000313" key="2">
    <source>
        <dbReference type="EMBL" id="ETO07786.1"/>
    </source>
</evidence>